<gene>
    <name evidence="2" type="ORF">PDESU_05161</name>
</gene>
<name>A0A6C2U943_PONDE</name>
<protein>
    <submittedName>
        <fullName evidence="2">Uncharacterized protein</fullName>
    </submittedName>
</protein>
<evidence type="ECO:0000313" key="2">
    <source>
        <dbReference type="EMBL" id="VGO16570.1"/>
    </source>
</evidence>
<keyword evidence="1" id="KW-1133">Transmembrane helix</keyword>
<reference evidence="2 3" key="1">
    <citation type="submission" date="2019-04" db="EMBL/GenBank/DDBJ databases">
        <authorList>
            <person name="Van Vliet M D."/>
        </authorList>
    </citation>
    <scope>NUCLEOTIDE SEQUENCE [LARGE SCALE GENOMIC DNA]</scope>
    <source>
        <strain evidence="2 3">F1</strain>
    </source>
</reference>
<dbReference type="Proteomes" id="UP000366872">
    <property type="component" value="Unassembled WGS sequence"/>
</dbReference>
<evidence type="ECO:0000313" key="3">
    <source>
        <dbReference type="Proteomes" id="UP000366872"/>
    </source>
</evidence>
<organism evidence="2 3">
    <name type="scientific">Pontiella desulfatans</name>
    <dbReference type="NCBI Taxonomy" id="2750659"/>
    <lineage>
        <taxon>Bacteria</taxon>
        <taxon>Pseudomonadati</taxon>
        <taxon>Kiritimatiellota</taxon>
        <taxon>Kiritimatiellia</taxon>
        <taxon>Kiritimatiellales</taxon>
        <taxon>Pontiellaceae</taxon>
        <taxon>Pontiella</taxon>
    </lineage>
</organism>
<keyword evidence="3" id="KW-1185">Reference proteome</keyword>
<dbReference type="AlphaFoldDB" id="A0A6C2U943"/>
<keyword evidence="1" id="KW-0812">Transmembrane</keyword>
<accession>A0A6C2U943</accession>
<sequence length="90" mass="10348">MKPIKHRRGESAEMILICFIFSHSNVQSEPLGKTNFDRINGRCPSRLHFLVRIFYLVSMKVVSETAVMIMPAINLPLLFKSLETMAIINR</sequence>
<feature type="transmembrane region" description="Helical" evidence="1">
    <location>
        <begin position="52"/>
        <end position="79"/>
    </location>
</feature>
<evidence type="ECO:0000256" key="1">
    <source>
        <dbReference type="SAM" id="Phobius"/>
    </source>
</evidence>
<keyword evidence="1" id="KW-0472">Membrane</keyword>
<dbReference type="EMBL" id="CAAHFG010000003">
    <property type="protein sequence ID" value="VGO16570.1"/>
    <property type="molecule type" value="Genomic_DNA"/>
</dbReference>
<proteinExistence type="predicted"/>